<keyword evidence="2" id="KW-0472">Membrane</keyword>
<dbReference type="InterPro" id="IPR039426">
    <property type="entry name" value="TonB-dep_rcpt-like"/>
</dbReference>
<dbReference type="OrthoDB" id="99480at2"/>
<dbReference type="InterPro" id="IPR012910">
    <property type="entry name" value="Plug_dom"/>
</dbReference>
<gene>
    <name evidence="4" type="ORF">A9Y76_10805</name>
</gene>
<evidence type="ECO:0000259" key="3">
    <source>
        <dbReference type="Pfam" id="PF07715"/>
    </source>
</evidence>
<sequence length="177" mass="18734">MISYSNGAAQLRVLHGQRLPTWWLLPAWPISWTFAVLLGTSPGPSLAAEGADLVVQPAVSPESGAVGLQRIKVVGRGASRIDRASTASEGSVSGTDLAVRPLLRTAELLEAMPGMIAAQHSGGGKANQYFLRGFNLDHGTDFSLLVDEVPLNFRTHGHGQGYLDVGGLIPEIVTRID</sequence>
<dbReference type="AlphaFoldDB" id="A0A191ZXS8"/>
<keyword evidence="2" id="KW-1134">Transmembrane beta strand</keyword>
<dbReference type="InterPro" id="IPR037066">
    <property type="entry name" value="Plug_dom_sf"/>
</dbReference>
<evidence type="ECO:0000313" key="5">
    <source>
        <dbReference type="Proteomes" id="UP000078572"/>
    </source>
</evidence>
<evidence type="ECO:0000256" key="2">
    <source>
        <dbReference type="PROSITE-ProRule" id="PRU01360"/>
    </source>
</evidence>
<dbReference type="Pfam" id="PF07715">
    <property type="entry name" value="Plug"/>
    <property type="match status" value="1"/>
</dbReference>
<dbReference type="PROSITE" id="PS52016">
    <property type="entry name" value="TONB_DEPENDENT_REC_3"/>
    <property type="match status" value="1"/>
</dbReference>
<comment type="similarity">
    <text evidence="2">Belongs to the TonB-dependent receptor family.</text>
</comment>
<protein>
    <recommendedName>
        <fullName evidence="3">TonB-dependent receptor plug domain-containing protein</fullName>
    </recommendedName>
</protein>
<keyword evidence="2" id="KW-0998">Cell outer membrane</keyword>
<keyword evidence="5" id="KW-1185">Reference proteome</keyword>
<proteinExistence type="inferred from homology"/>
<evidence type="ECO:0000313" key="4">
    <source>
        <dbReference type="EMBL" id="ANJ72924.1"/>
    </source>
</evidence>
<organism evidence="4 5">
    <name type="scientific">Ralstonia insidiosa</name>
    <dbReference type="NCBI Taxonomy" id="190721"/>
    <lineage>
        <taxon>Bacteria</taxon>
        <taxon>Pseudomonadati</taxon>
        <taxon>Pseudomonadota</taxon>
        <taxon>Betaproteobacteria</taxon>
        <taxon>Burkholderiales</taxon>
        <taxon>Burkholderiaceae</taxon>
        <taxon>Ralstonia</taxon>
    </lineage>
</organism>
<feature type="domain" description="TonB-dependent receptor plug" evidence="3">
    <location>
        <begin position="84"/>
        <end position="176"/>
    </location>
</feature>
<evidence type="ECO:0000256" key="1">
    <source>
        <dbReference type="ARBA" id="ARBA00023170"/>
    </source>
</evidence>
<dbReference type="Proteomes" id="UP000078572">
    <property type="component" value="Chromosome 1"/>
</dbReference>
<keyword evidence="1" id="KW-0675">Receptor</keyword>
<comment type="subcellular location">
    <subcellularLocation>
        <location evidence="2">Cell outer membrane</location>
        <topology evidence="2">Multi-pass membrane protein</topology>
    </subcellularLocation>
</comment>
<dbReference type="EMBL" id="CP016022">
    <property type="protein sequence ID" value="ANJ72924.1"/>
    <property type="molecule type" value="Genomic_DNA"/>
</dbReference>
<dbReference type="Gene3D" id="2.170.130.10">
    <property type="entry name" value="TonB-dependent receptor, plug domain"/>
    <property type="match status" value="1"/>
</dbReference>
<name>A0A191ZXS8_9RALS</name>
<dbReference type="GeneID" id="61526507"/>
<keyword evidence="2" id="KW-0812">Transmembrane</keyword>
<accession>A0A191ZXS8</accession>
<keyword evidence="2" id="KW-0813">Transport</keyword>
<dbReference type="GO" id="GO:0009279">
    <property type="term" value="C:cell outer membrane"/>
    <property type="evidence" value="ECO:0007669"/>
    <property type="project" value="UniProtKB-SubCell"/>
</dbReference>
<dbReference type="RefSeq" id="WP_021195332.1">
    <property type="nucleotide sequence ID" value="NZ_CP016022.1"/>
</dbReference>
<reference evidence="5" key="1">
    <citation type="submission" date="2016-06" db="EMBL/GenBank/DDBJ databases">
        <authorList>
            <person name="Xu Y."/>
            <person name="Nagy A."/>
            <person name="Yan X."/>
            <person name="Kim S.W."/>
            <person name="Haley B."/>
            <person name="Liu N.T."/>
            <person name="Nou X."/>
        </authorList>
    </citation>
    <scope>NUCLEOTIDE SEQUENCE [LARGE SCALE GENOMIC DNA]</scope>
    <source>
        <strain evidence="5">ATCC 49129</strain>
    </source>
</reference>
<dbReference type="SUPFAM" id="SSF56935">
    <property type="entry name" value="Porins"/>
    <property type="match status" value="1"/>
</dbReference>